<feature type="zinc finger region" description="C3H1-type" evidence="4">
    <location>
        <begin position="277"/>
        <end position="304"/>
    </location>
</feature>
<evidence type="ECO:0000256" key="3">
    <source>
        <dbReference type="ARBA" id="ARBA00022833"/>
    </source>
</evidence>
<proteinExistence type="predicted"/>
<feature type="compositionally biased region" description="Basic and acidic residues" evidence="5">
    <location>
        <begin position="74"/>
        <end position="92"/>
    </location>
</feature>
<sequence>MPLAASHPAVQVSDSDVDDDDQKLEEEEEDPEVEEEEEEEDPSEDDDDDVEEEEAEEEEEDEEPVLYSPTEVDDDHKDVRHNVKSEEHDGHLESASYTEGKFGATLPSNTLDVEESSVNFKLSGPSMEAFRKQSGPSKEVFRKQSEELCIKSGQYLAFAEKNGILLDDKRDVQSLPEKISSKQRSDLHCGSNSHLCHIETMEAKTTSSPGVIGKEVDVSKQTSECCGREANHLESEDEINEKDKQSGDNKKRVASRLASDMDSHSLSPGADIIDGNKRQAITCDFFAKGWCIKGSSCRFLHVKDNPSNIHPQHEGEVSAANRVEVRLDEGVRDTTEGSRSKSSHDLLASLVGDNSAFSVHFASEGAQKLEQIESERRNHFPEKHDFLSLQKEELPVSTSLSAVQLDSSRGDSGFPPLFKDVGRERKRQNWPDSDCGNNELLTSRCGSVLRNSLHPEYGFPSSGYTIVADKYSIGKPSSHSSSFEEVASIRSHHMQLSYFTTNEPFSIFKLKSSSFLQNSSSMSGSEPDNLPSTSIPLLSAELKRKISSNDWEPSVPFRPSFFIPPAISSPGSQYDPLCDSFELPKIEMMLGLASNDDINSVSSHNAYKKNVLDKSCHTREEDILANEAEAFVTSVGSQNETVPEEEIALELSDVGDNIQTDKNSDGRHRRDGSRHVKELKVDRIRQNKEEEVDCIMDETMLKEENALELSDVGDNINLNRITDGSDGRHQRDGSRHIKDLKVDRVTQNKEQEVDCIMGETVHKESKALRQFRVALLDLVKELLKPKWREGNLSKDAHNTIVKKAVEKILNSLQHHQVPTTMESIKQYLSLSRPKIIKLVEGYADKYGKT</sequence>
<dbReference type="AlphaFoldDB" id="A0A8K0MMA3"/>
<feature type="region of interest" description="Disordered" evidence="5">
    <location>
        <begin position="1"/>
        <end position="103"/>
    </location>
</feature>
<reference evidence="7" key="1">
    <citation type="submission" date="2020-03" db="EMBL/GenBank/DDBJ databases">
        <title>A high-quality chromosome-level genome assembly of a woody plant with both climbing and erect habits, Rhamnella rubrinervis.</title>
        <authorList>
            <person name="Lu Z."/>
            <person name="Yang Y."/>
            <person name="Zhu X."/>
            <person name="Sun Y."/>
        </authorList>
    </citation>
    <scope>NUCLEOTIDE SEQUENCE</scope>
    <source>
        <strain evidence="7">BYM</strain>
        <tissue evidence="7">Leaf</tissue>
    </source>
</reference>
<dbReference type="Proteomes" id="UP000796880">
    <property type="component" value="Unassembled WGS sequence"/>
</dbReference>
<keyword evidence="3 4" id="KW-0862">Zinc</keyword>
<dbReference type="OrthoDB" id="1935339at2759"/>
<keyword evidence="1 4" id="KW-0479">Metal-binding</keyword>
<dbReference type="SUPFAM" id="SSF90229">
    <property type="entry name" value="CCCH zinc finger"/>
    <property type="match status" value="1"/>
</dbReference>
<dbReference type="EMBL" id="VOIH02000003">
    <property type="protein sequence ID" value="KAF3451446.1"/>
    <property type="molecule type" value="Genomic_DNA"/>
</dbReference>
<dbReference type="InterPro" id="IPR052650">
    <property type="entry name" value="Zinc_finger_CCCH"/>
</dbReference>
<feature type="domain" description="C3H1-type" evidence="6">
    <location>
        <begin position="277"/>
        <end position="304"/>
    </location>
</feature>
<protein>
    <recommendedName>
        <fullName evidence="6">C3H1-type domain-containing protein</fullName>
    </recommendedName>
</protein>
<organism evidence="7 8">
    <name type="scientific">Rhamnella rubrinervis</name>
    <dbReference type="NCBI Taxonomy" id="2594499"/>
    <lineage>
        <taxon>Eukaryota</taxon>
        <taxon>Viridiplantae</taxon>
        <taxon>Streptophyta</taxon>
        <taxon>Embryophyta</taxon>
        <taxon>Tracheophyta</taxon>
        <taxon>Spermatophyta</taxon>
        <taxon>Magnoliopsida</taxon>
        <taxon>eudicotyledons</taxon>
        <taxon>Gunneridae</taxon>
        <taxon>Pentapetalae</taxon>
        <taxon>rosids</taxon>
        <taxon>fabids</taxon>
        <taxon>Rosales</taxon>
        <taxon>Rhamnaceae</taxon>
        <taxon>rhamnoid group</taxon>
        <taxon>Rhamneae</taxon>
        <taxon>Rhamnella</taxon>
    </lineage>
</organism>
<dbReference type="PROSITE" id="PS50103">
    <property type="entry name" value="ZF_C3H1"/>
    <property type="match status" value="1"/>
</dbReference>
<keyword evidence="2 4" id="KW-0863">Zinc-finger</keyword>
<feature type="compositionally biased region" description="Acidic residues" evidence="5">
    <location>
        <begin position="15"/>
        <end position="64"/>
    </location>
</feature>
<dbReference type="InterPro" id="IPR000571">
    <property type="entry name" value="Znf_CCCH"/>
</dbReference>
<accession>A0A8K0MMA3</accession>
<evidence type="ECO:0000313" key="7">
    <source>
        <dbReference type="EMBL" id="KAF3451446.1"/>
    </source>
</evidence>
<dbReference type="PANTHER" id="PTHR36886">
    <property type="entry name" value="PROTEIN FRIGIDA-ESSENTIAL 1"/>
    <property type="match status" value="1"/>
</dbReference>
<feature type="region of interest" description="Disordered" evidence="5">
    <location>
        <begin position="229"/>
        <end position="270"/>
    </location>
</feature>
<comment type="caution">
    <text evidence="7">The sequence shown here is derived from an EMBL/GenBank/DDBJ whole genome shotgun (WGS) entry which is preliminary data.</text>
</comment>
<gene>
    <name evidence="7" type="ORF">FNV43_RR07541</name>
</gene>
<evidence type="ECO:0000259" key="6">
    <source>
        <dbReference type="PROSITE" id="PS50103"/>
    </source>
</evidence>
<evidence type="ECO:0000256" key="4">
    <source>
        <dbReference type="PROSITE-ProRule" id="PRU00723"/>
    </source>
</evidence>
<dbReference type="GO" id="GO:0008270">
    <property type="term" value="F:zinc ion binding"/>
    <property type="evidence" value="ECO:0007669"/>
    <property type="project" value="UniProtKB-KW"/>
</dbReference>
<dbReference type="Gene3D" id="4.10.1000.10">
    <property type="entry name" value="Zinc finger, CCCH-type"/>
    <property type="match status" value="1"/>
</dbReference>
<evidence type="ECO:0000256" key="5">
    <source>
        <dbReference type="SAM" id="MobiDB-lite"/>
    </source>
</evidence>
<evidence type="ECO:0000256" key="2">
    <source>
        <dbReference type="ARBA" id="ARBA00022771"/>
    </source>
</evidence>
<dbReference type="PANTHER" id="PTHR36886:SF3">
    <property type="entry name" value="PROTEIN FRIGIDA-ESSENTIAL 1"/>
    <property type="match status" value="1"/>
</dbReference>
<name>A0A8K0MMA3_9ROSA</name>
<dbReference type="Pfam" id="PF00642">
    <property type="entry name" value="zf-CCCH"/>
    <property type="match status" value="1"/>
</dbReference>
<keyword evidence="8" id="KW-1185">Reference proteome</keyword>
<evidence type="ECO:0000313" key="8">
    <source>
        <dbReference type="Proteomes" id="UP000796880"/>
    </source>
</evidence>
<feature type="compositionally biased region" description="Basic and acidic residues" evidence="5">
    <location>
        <begin position="241"/>
        <end position="251"/>
    </location>
</feature>
<evidence type="ECO:0000256" key="1">
    <source>
        <dbReference type="ARBA" id="ARBA00022723"/>
    </source>
</evidence>
<dbReference type="SMART" id="SM00356">
    <property type="entry name" value="ZnF_C3H1"/>
    <property type="match status" value="1"/>
</dbReference>
<dbReference type="InterPro" id="IPR036855">
    <property type="entry name" value="Znf_CCCH_sf"/>
</dbReference>